<accession>A0A0H5Q661</accession>
<name>A0A0H5Q661_9ZZZZ</name>
<dbReference type="EMBL" id="LN854050">
    <property type="protein sequence ID" value="CRY97368.1"/>
    <property type="molecule type" value="Genomic_DNA"/>
</dbReference>
<evidence type="ECO:0008006" key="2">
    <source>
        <dbReference type="Google" id="ProtNLM"/>
    </source>
</evidence>
<reference evidence="1" key="1">
    <citation type="submission" date="2015-06" db="EMBL/GenBank/DDBJ databases">
        <authorList>
            <person name="Joergensen T."/>
        </authorList>
    </citation>
    <scope>NUCLEOTIDE SEQUENCE</scope>
    <source>
        <strain evidence="1">RGFK1514</strain>
    </source>
</reference>
<reference evidence="1" key="2">
    <citation type="submission" date="2015-07" db="EMBL/GenBank/DDBJ databases">
        <title>Plasmids, circular viruses and viroids from rat gut.</title>
        <authorList>
            <person name="Jorgensen T.J."/>
            <person name="Hansen M.A."/>
            <person name="Xu Z."/>
            <person name="Tabak M.A."/>
            <person name="Sorensen S.J."/>
            <person name="Hansen L.H."/>
        </authorList>
    </citation>
    <scope>NUCLEOTIDE SEQUENCE</scope>
    <source>
        <strain evidence="1">RGFK1514</strain>
    </source>
</reference>
<organism evidence="1">
    <name type="scientific">uncultured prokaryote</name>
    <dbReference type="NCBI Taxonomy" id="198431"/>
    <lineage>
        <taxon>unclassified sequences</taxon>
        <taxon>environmental samples</taxon>
    </lineage>
</organism>
<sequence length="66" mass="7605">MTTRILLHPTGRPVQIGDTITSFRGEQMQVTGWPNDGWNRVWVIELDGQPGEYFPSVFNLKWDDAE</sequence>
<dbReference type="AlphaFoldDB" id="A0A0H5Q661"/>
<protein>
    <recommendedName>
        <fullName evidence="2">SH3 domain-containing protein</fullName>
    </recommendedName>
</protein>
<proteinExistence type="predicted"/>
<evidence type="ECO:0000313" key="1">
    <source>
        <dbReference type="EMBL" id="CRY97368.1"/>
    </source>
</evidence>